<dbReference type="STRING" id="41427.A0A182IUD8"/>
<dbReference type="Pfam" id="PF00462">
    <property type="entry name" value="Glutaredoxin"/>
    <property type="match status" value="1"/>
</dbReference>
<feature type="compositionally biased region" description="Low complexity" evidence="1">
    <location>
        <begin position="329"/>
        <end position="347"/>
    </location>
</feature>
<feature type="compositionally biased region" description="Polar residues" evidence="1">
    <location>
        <begin position="835"/>
        <end position="844"/>
    </location>
</feature>
<feature type="region of interest" description="Disordered" evidence="1">
    <location>
        <begin position="530"/>
        <end position="549"/>
    </location>
</feature>
<feature type="region of interest" description="Disordered" evidence="1">
    <location>
        <begin position="37"/>
        <end position="94"/>
    </location>
</feature>
<dbReference type="PROSITE" id="PS51354">
    <property type="entry name" value="GLUTAREDOXIN_2"/>
    <property type="match status" value="1"/>
</dbReference>
<feature type="region of interest" description="Disordered" evidence="1">
    <location>
        <begin position="125"/>
        <end position="149"/>
    </location>
</feature>
<evidence type="ECO:0000256" key="1">
    <source>
        <dbReference type="SAM" id="MobiDB-lite"/>
    </source>
</evidence>
<name>A0A182IUD8_ANOAO</name>
<dbReference type="InterPro" id="IPR002109">
    <property type="entry name" value="Glutaredoxin"/>
</dbReference>
<dbReference type="CDD" id="cd03031">
    <property type="entry name" value="GRX_GRX_like"/>
    <property type="match status" value="1"/>
</dbReference>
<feature type="compositionally biased region" description="Polar residues" evidence="1">
    <location>
        <begin position="859"/>
        <end position="868"/>
    </location>
</feature>
<protein>
    <submittedName>
        <fullName evidence="2">Uncharacterized protein</fullName>
    </submittedName>
</protein>
<accession>A0A182IUD8</accession>
<dbReference type="InterPro" id="IPR036249">
    <property type="entry name" value="Thioredoxin-like_sf"/>
</dbReference>
<feature type="region of interest" description="Disordered" evidence="1">
    <location>
        <begin position="833"/>
        <end position="868"/>
    </location>
</feature>
<dbReference type="EnsemblMetazoa" id="AATE005673-RA">
    <property type="protein sequence ID" value="AATE005673-PA.1"/>
    <property type="gene ID" value="AATE005673"/>
</dbReference>
<feature type="compositionally biased region" description="Basic residues" evidence="1">
    <location>
        <begin position="770"/>
        <end position="782"/>
    </location>
</feature>
<feature type="region of interest" description="Disordered" evidence="1">
    <location>
        <begin position="754"/>
        <end position="782"/>
    </location>
</feature>
<dbReference type="Pfam" id="PF23733">
    <property type="entry name" value="GRXCR1-2_C"/>
    <property type="match status" value="1"/>
</dbReference>
<feature type="compositionally biased region" description="Basic and acidic residues" evidence="1">
    <location>
        <begin position="532"/>
        <end position="541"/>
    </location>
</feature>
<evidence type="ECO:0000313" key="2">
    <source>
        <dbReference type="EnsemblMetazoa" id="AATE005673-PA.1"/>
    </source>
</evidence>
<feature type="region of interest" description="Disordered" evidence="1">
    <location>
        <begin position="308"/>
        <end position="366"/>
    </location>
</feature>
<dbReference type="GO" id="GO:0007605">
    <property type="term" value="P:sensory perception of sound"/>
    <property type="evidence" value="ECO:0007669"/>
    <property type="project" value="InterPro"/>
</dbReference>
<feature type="compositionally biased region" description="Low complexity" evidence="1">
    <location>
        <begin position="510"/>
        <end position="524"/>
    </location>
</feature>
<dbReference type="AlphaFoldDB" id="A0A182IUD8"/>
<reference evidence="2" key="1">
    <citation type="submission" date="2022-08" db="UniProtKB">
        <authorList>
            <consortium name="EnsemblMetazoa"/>
        </authorList>
    </citation>
    <scope>IDENTIFICATION</scope>
    <source>
        <strain evidence="2">EBRO</strain>
    </source>
</reference>
<dbReference type="VEuPathDB" id="VectorBase:AATE005673"/>
<feature type="compositionally biased region" description="Low complexity" evidence="1">
    <location>
        <begin position="355"/>
        <end position="366"/>
    </location>
</feature>
<dbReference type="SUPFAM" id="SSF52833">
    <property type="entry name" value="Thioredoxin-like"/>
    <property type="match status" value="1"/>
</dbReference>
<dbReference type="Gene3D" id="3.40.30.10">
    <property type="entry name" value="Glutaredoxin"/>
    <property type="match status" value="1"/>
</dbReference>
<dbReference type="InterPro" id="IPR042797">
    <property type="entry name" value="GRXCR1"/>
</dbReference>
<organism evidence="2">
    <name type="scientific">Anopheles atroparvus</name>
    <name type="common">European mosquito</name>
    <dbReference type="NCBI Taxonomy" id="41427"/>
    <lineage>
        <taxon>Eukaryota</taxon>
        <taxon>Metazoa</taxon>
        <taxon>Ecdysozoa</taxon>
        <taxon>Arthropoda</taxon>
        <taxon>Hexapoda</taxon>
        <taxon>Insecta</taxon>
        <taxon>Pterygota</taxon>
        <taxon>Neoptera</taxon>
        <taxon>Endopterygota</taxon>
        <taxon>Diptera</taxon>
        <taxon>Nematocera</taxon>
        <taxon>Culicoidea</taxon>
        <taxon>Culicidae</taxon>
        <taxon>Anophelinae</taxon>
        <taxon>Anopheles</taxon>
    </lineage>
</organism>
<proteinExistence type="predicted"/>
<sequence>MDATESATGIAILQQHQQEQREMPFLANATVYAIGEGETGYGKSNVNDTTTTAAGGEGTEGSVLLLQPQSNAPASSSEATEEETPAPAAEAQGITIEREEVRGGEDSHFDASLSQPQLMLQRPTVPQFTDSSGDETAEEVAPCGGDVKDQIERPVAEAKRENGEGTQPNPAELPNSGQSALVQVVAPGAAERLVFITALASGGGAAAAAAAATLTTTTTTAKKYPLEIDEGAENHNTLATVVGDHGAITATATTSDGPAAVGIVEPPQQVVYVHRSGGENAPATVRCSSDANNSNVVRIQIIPEGGRGGSAYYGEDHLNQNSGGGDDGGSTVRGSSVPGGWSSSAGSSGPGATGASGFSVSSATGASPSSKVVTVVSLGGDASGVCGRGSVVSVGDGFLHDEQHHHQQHPAASVHDLGVVPKEQHIEQAATATVPSTTTTTTTTAAAAVVLTSLAIKHGSGGGPGAVPAPPSDKTTTTTDAVINQQAGDKTLELHHHHLEFHRLHHNQTHQHQQQQQQQQHQQLLLDDDDQDQHHRDEEPNRQNGKHQTHVELTQNCLVARQQQQQEHQHQQAGSVIVSDSDGSESCLSCDSLNFEHLSSLQQPLAEIDGTPQATVIEADLLSGVGETLTLGEAGDGAREQLQFEQGKERRSIAGHRVPPFLAGNVCGLPDSLLAAIRESRPKVYCNSEEDQLQQHQQLQKLEPVTDRNGGGVGGHERASMVEQLELLMPTTTTRSILMDKINSLEQSMQARFSIGDQPGDEPNASSNHHQQHHHHQQPHHLHHAINCDVAGRAQSSCSTAGSVTTESVRSNHFESDKFYKFHIHEHVLDVAPGGTSSPETTPSVVDDDESFAGLKDLSNGTSTIRSNKGTVRGVKNRVRNGIATFLQMQQTGMKNYKDKEAGKVVVYSTSMGIVRETYTKCMNVKQILRTLLIKFEEKDIFMSNEYQQEIRERMQTDTISIPQVFVDGQHIGDAESIERLNESGELRKMLKPYKCLESPYMCKVCGGYRLLPCPSCGGSKKSIHRNHFTAEFIALKCMNCDEVGLVKCHNC</sequence>
<dbReference type="PANTHER" id="PTHR46990:SF1">
    <property type="entry name" value="GLUTAREDOXIN DOMAIN-CONTAINING CYSTEINE-RICH PROTEIN 1"/>
    <property type="match status" value="1"/>
</dbReference>
<dbReference type="PANTHER" id="PTHR46990">
    <property type="entry name" value="GLUTAREDOXIN DOMAIN-CONTAINING CYSTEINE-RICH PROTEIN 1"/>
    <property type="match status" value="1"/>
</dbReference>
<feature type="region of interest" description="Disordered" evidence="1">
    <location>
        <begin position="505"/>
        <end position="524"/>
    </location>
</feature>